<protein>
    <submittedName>
        <fullName evidence="10">Excinuclease ABC subunit C</fullName>
    </submittedName>
</protein>
<dbReference type="GO" id="GO:0009381">
    <property type="term" value="F:excinuclease ABC activity"/>
    <property type="evidence" value="ECO:0007669"/>
    <property type="project" value="InterPro"/>
</dbReference>
<evidence type="ECO:0000256" key="3">
    <source>
        <dbReference type="ARBA" id="ARBA00022769"/>
    </source>
</evidence>
<name>A0A3B1DPL5_9ZZZZ</name>
<evidence type="ECO:0000256" key="5">
    <source>
        <dbReference type="ARBA" id="ARBA00023204"/>
    </source>
</evidence>
<feature type="domain" description="UvrC family homology region profile" evidence="9">
    <location>
        <begin position="276"/>
        <end position="414"/>
    </location>
</feature>
<dbReference type="InterPro" id="IPR000305">
    <property type="entry name" value="GIY-YIG_endonuc"/>
</dbReference>
<evidence type="ECO:0000256" key="1">
    <source>
        <dbReference type="ARBA" id="ARBA00022490"/>
    </source>
</evidence>
<dbReference type="PROSITE" id="PS50151">
    <property type="entry name" value="UVR"/>
    <property type="match status" value="1"/>
</dbReference>
<evidence type="ECO:0000256" key="2">
    <source>
        <dbReference type="ARBA" id="ARBA00022763"/>
    </source>
</evidence>
<sequence>MCVPDDPIPQSTDAKGFAPAETPPAWGSETRDERLSRLRERARSLPRKPGVYLLKDAKGVVLYVGKAGRLNNRVSSYFVPSADLGAKKQPMLDVVHDFEVLVCESEWEALLAENRLIKDIKPRFNASMMDDRSYPFLVVTQREDFPRVFVTRNPEGRRADGTISSEMKGARVFGPFVNAGALREAVQVLQLVFKFRTCTLDIIAGDPKNRFFRPCLLYAINQCSGPCADKIGKEAYRDDADRFVRFLSSKRSVMLREMRDEMQQAAKELRFETAAALRDQIRAIEKLDERPARSKDWRPETDIGYIDPAKSLRSLQKTLGMERPIRCIEGIDIAHLQGGETVGSKVCFVDGKPFKNEYRRYRIRSVEGGNDDYGSIREVVSRRYREAGDGQELYPDVILIDGGLGQLHAALEAFEQLDIRPPMVISLAKKEELIYIQERGEPICLSRNNAGLRLCQAIRDEAHRFAQHYHHVLRRKKTLDEE</sequence>
<feature type="domain" description="UVR" evidence="7">
    <location>
        <begin position="252"/>
        <end position="287"/>
    </location>
</feature>
<organism evidence="10">
    <name type="scientific">hydrothermal vent metagenome</name>
    <dbReference type="NCBI Taxonomy" id="652676"/>
    <lineage>
        <taxon>unclassified sequences</taxon>
        <taxon>metagenomes</taxon>
        <taxon>ecological metagenomes</taxon>
    </lineage>
</organism>
<dbReference type="AlphaFoldDB" id="A0A3B1DPL5"/>
<dbReference type="InterPro" id="IPR036876">
    <property type="entry name" value="UVR_dom_sf"/>
</dbReference>
<dbReference type="EMBL" id="UOGK01000445">
    <property type="protein sequence ID" value="VAX40801.1"/>
    <property type="molecule type" value="Genomic_DNA"/>
</dbReference>
<evidence type="ECO:0000259" key="9">
    <source>
        <dbReference type="PROSITE" id="PS50165"/>
    </source>
</evidence>
<keyword evidence="2" id="KW-0227">DNA damage</keyword>
<dbReference type="InterPro" id="IPR001943">
    <property type="entry name" value="UVR_dom"/>
</dbReference>
<keyword evidence="5" id="KW-0234">DNA repair</keyword>
<gene>
    <name evidence="10" type="ORF">MNBD_PLANCTO03-2156</name>
</gene>
<dbReference type="GO" id="GO:0006289">
    <property type="term" value="P:nucleotide-excision repair"/>
    <property type="evidence" value="ECO:0007669"/>
    <property type="project" value="InterPro"/>
</dbReference>
<dbReference type="FunFam" id="3.40.1440.10:FF:000001">
    <property type="entry name" value="UvrABC system protein C"/>
    <property type="match status" value="1"/>
</dbReference>
<dbReference type="Pfam" id="PF08459">
    <property type="entry name" value="UvrC_RNaseH_dom"/>
    <property type="match status" value="1"/>
</dbReference>
<accession>A0A3B1DPL5</accession>
<evidence type="ECO:0000256" key="4">
    <source>
        <dbReference type="ARBA" id="ARBA00022881"/>
    </source>
</evidence>
<dbReference type="SUPFAM" id="SSF82771">
    <property type="entry name" value="GIY-YIG endonuclease"/>
    <property type="match status" value="1"/>
</dbReference>
<proteinExistence type="predicted"/>
<dbReference type="Gene3D" id="3.30.420.340">
    <property type="entry name" value="UvrC, RNAse H endonuclease domain"/>
    <property type="match status" value="1"/>
</dbReference>
<evidence type="ECO:0000256" key="6">
    <source>
        <dbReference type="SAM" id="MobiDB-lite"/>
    </source>
</evidence>
<dbReference type="InterPro" id="IPR050066">
    <property type="entry name" value="UvrABC_protein_C"/>
</dbReference>
<dbReference type="Gene3D" id="3.40.1440.10">
    <property type="entry name" value="GIY-YIG endonuclease"/>
    <property type="match status" value="1"/>
</dbReference>
<dbReference type="SUPFAM" id="SSF46600">
    <property type="entry name" value="C-terminal UvrC-binding domain of UvrB"/>
    <property type="match status" value="1"/>
</dbReference>
<keyword evidence="3" id="KW-0228">DNA excision</keyword>
<evidence type="ECO:0000259" key="8">
    <source>
        <dbReference type="PROSITE" id="PS50164"/>
    </source>
</evidence>
<dbReference type="SMART" id="SM00465">
    <property type="entry name" value="GIYc"/>
    <property type="match status" value="1"/>
</dbReference>
<dbReference type="PANTHER" id="PTHR30562">
    <property type="entry name" value="UVRC/OXIDOREDUCTASE"/>
    <property type="match status" value="1"/>
</dbReference>
<dbReference type="PROSITE" id="PS50165">
    <property type="entry name" value="UVRC"/>
    <property type="match status" value="1"/>
</dbReference>
<evidence type="ECO:0000259" key="7">
    <source>
        <dbReference type="PROSITE" id="PS50151"/>
    </source>
</evidence>
<reference evidence="10" key="1">
    <citation type="submission" date="2018-06" db="EMBL/GenBank/DDBJ databases">
        <authorList>
            <person name="Zhirakovskaya E."/>
        </authorList>
    </citation>
    <scope>NUCLEOTIDE SEQUENCE</scope>
</reference>
<dbReference type="GO" id="GO:0009380">
    <property type="term" value="C:excinuclease repair complex"/>
    <property type="evidence" value="ECO:0007669"/>
    <property type="project" value="TreeGrafter"/>
</dbReference>
<dbReference type="InterPro" id="IPR035901">
    <property type="entry name" value="GIY-YIG_endonuc_sf"/>
</dbReference>
<dbReference type="CDD" id="cd10434">
    <property type="entry name" value="GIY-YIG_UvrC_Cho"/>
    <property type="match status" value="1"/>
</dbReference>
<dbReference type="PROSITE" id="PS50164">
    <property type="entry name" value="GIY_YIG"/>
    <property type="match status" value="1"/>
</dbReference>
<keyword evidence="4" id="KW-0267">Excision nuclease</keyword>
<evidence type="ECO:0000313" key="10">
    <source>
        <dbReference type="EMBL" id="VAX40801.1"/>
    </source>
</evidence>
<dbReference type="InterPro" id="IPR047296">
    <property type="entry name" value="GIY-YIG_UvrC_Cho"/>
</dbReference>
<feature type="domain" description="GIY-YIG" evidence="8">
    <location>
        <begin position="47"/>
        <end position="126"/>
    </location>
</feature>
<feature type="region of interest" description="Disordered" evidence="6">
    <location>
        <begin position="1"/>
        <end position="33"/>
    </location>
</feature>
<dbReference type="PANTHER" id="PTHR30562:SF1">
    <property type="entry name" value="UVRABC SYSTEM PROTEIN C"/>
    <property type="match status" value="1"/>
</dbReference>
<dbReference type="Gene3D" id="4.10.860.10">
    <property type="entry name" value="UVR domain"/>
    <property type="match status" value="1"/>
</dbReference>
<dbReference type="InterPro" id="IPR001162">
    <property type="entry name" value="UvrC_RNase_H_dom"/>
</dbReference>
<keyword evidence="1" id="KW-0963">Cytoplasm</keyword>
<dbReference type="InterPro" id="IPR038476">
    <property type="entry name" value="UvrC_RNase_H_dom_sf"/>
</dbReference>
<dbReference type="Pfam" id="PF02151">
    <property type="entry name" value="UVR"/>
    <property type="match status" value="1"/>
</dbReference>
<dbReference type="Pfam" id="PF01541">
    <property type="entry name" value="GIY-YIG"/>
    <property type="match status" value="1"/>
</dbReference>